<proteinExistence type="inferred from homology"/>
<sequence length="166" mass="18044">MPSILNVANMASHLRNVSKARLGITSVKNTKYNMRLALALHRSGFISNVYRGGPTPPTLEDMVSKEPEVVTNLNAARMRLWLGMKYWDGKPVLSNVTMISTPKRIMTVGIDQLAKLTRGFSAKLDGGVVQGLNLGECMYVGTDKGVLEAREALARKVGGVLICRAS</sequence>
<dbReference type="Gene3D" id="3.30.1370.30">
    <property type="match status" value="1"/>
</dbReference>
<dbReference type="InterPro" id="IPR000630">
    <property type="entry name" value="Ribosomal_uS8"/>
</dbReference>
<accession>A0A0B7K4T7</accession>
<organism evidence="4">
    <name type="scientific">Bionectria ochroleuca</name>
    <name type="common">Gliocladium roseum</name>
    <dbReference type="NCBI Taxonomy" id="29856"/>
    <lineage>
        <taxon>Eukaryota</taxon>
        <taxon>Fungi</taxon>
        <taxon>Dikarya</taxon>
        <taxon>Ascomycota</taxon>
        <taxon>Pezizomycotina</taxon>
        <taxon>Sordariomycetes</taxon>
        <taxon>Hypocreomycetidae</taxon>
        <taxon>Hypocreales</taxon>
        <taxon>Bionectriaceae</taxon>
        <taxon>Clonostachys</taxon>
    </lineage>
</organism>
<dbReference type="InterPro" id="IPR035987">
    <property type="entry name" value="Ribosomal_uS8_sf"/>
</dbReference>
<dbReference type="SUPFAM" id="SSF56047">
    <property type="entry name" value="Ribosomal protein S8"/>
    <property type="match status" value="1"/>
</dbReference>
<dbReference type="FunFam" id="3.30.1370.30:FF:000006">
    <property type="entry name" value="40S ribosomal protein S8"/>
    <property type="match status" value="1"/>
</dbReference>
<reference evidence="4" key="1">
    <citation type="submission" date="2015-01" db="EMBL/GenBank/DDBJ databases">
        <authorList>
            <person name="Durling Mikael"/>
        </authorList>
    </citation>
    <scope>NUCLEOTIDE SEQUENCE</scope>
</reference>
<evidence type="ECO:0008006" key="5">
    <source>
        <dbReference type="Google" id="ProtNLM"/>
    </source>
</evidence>
<name>A0A0B7K4T7_BIOOC</name>
<dbReference type="GO" id="GO:0005840">
    <property type="term" value="C:ribosome"/>
    <property type="evidence" value="ECO:0007669"/>
    <property type="project" value="UniProtKB-KW"/>
</dbReference>
<keyword evidence="2" id="KW-0689">Ribosomal protein</keyword>
<dbReference type="GO" id="GO:0006412">
    <property type="term" value="P:translation"/>
    <property type="evidence" value="ECO:0007669"/>
    <property type="project" value="InterPro"/>
</dbReference>
<dbReference type="Gene3D" id="3.30.1490.10">
    <property type="match status" value="1"/>
</dbReference>
<dbReference type="Pfam" id="PF00410">
    <property type="entry name" value="Ribosomal_S8"/>
    <property type="match status" value="1"/>
</dbReference>
<protein>
    <recommendedName>
        <fullName evidence="5">Ribosomal protein S8</fullName>
    </recommendedName>
</protein>
<evidence type="ECO:0000256" key="2">
    <source>
        <dbReference type="ARBA" id="ARBA00022980"/>
    </source>
</evidence>
<dbReference type="GO" id="GO:0003735">
    <property type="term" value="F:structural constituent of ribosome"/>
    <property type="evidence" value="ECO:0007669"/>
    <property type="project" value="InterPro"/>
</dbReference>
<keyword evidence="3" id="KW-0687">Ribonucleoprotein</keyword>
<comment type="similarity">
    <text evidence="1">Belongs to the universal ribosomal protein uS8 family.</text>
</comment>
<evidence type="ECO:0000313" key="4">
    <source>
        <dbReference type="EMBL" id="CEO50005.1"/>
    </source>
</evidence>
<dbReference type="AlphaFoldDB" id="A0A0B7K4T7"/>
<dbReference type="EMBL" id="CDPU01000016">
    <property type="protein sequence ID" value="CEO50005.1"/>
    <property type="molecule type" value="Genomic_DNA"/>
</dbReference>
<evidence type="ECO:0000256" key="1">
    <source>
        <dbReference type="ARBA" id="ARBA00006471"/>
    </source>
</evidence>
<gene>
    <name evidence="4" type="ORF">BN869_000006062_1</name>
</gene>
<evidence type="ECO:0000256" key="3">
    <source>
        <dbReference type="ARBA" id="ARBA00023274"/>
    </source>
</evidence>
<dbReference type="GO" id="GO:1990904">
    <property type="term" value="C:ribonucleoprotein complex"/>
    <property type="evidence" value="ECO:0007669"/>
    <property type="project" value="UniProtKB-KW"/>
</dbReference>